<dbReference type="EMBL" id="HBUF01099145">
    <property type="protein sequence ID" value="CAG6637630.1"/>
    <property type="molecule type" value="Transcribed_RNA"/>
</dbReference>
<dbReference type="AlphaFoldDB" id="A0A8D8QSQ7"/>
<organism evidence="1">
    <name type="scientific">Cacopsylla melanoneura</name>
    <dbReference type="NCBI Taxonomy" id="428564"/>
    <lineage>
        <taxon>Eukaryota</taxon>
        <taxon>Metazoa</taxon>
        <taxon>Ecdysozoa</taxon>
        <taxon>Arthropoda</taxon>
        <taxon>Hexapoda</taxon>
        <taxon>Insecta</taxon>
        <taxon>Pterygota</taxon>
        <taxon>Neoptera</taxon>
        <taxon>Paraneoptera</taxon>
        <taxon>Hemiptera</taxon>
        <taxon>Sternorrhyncha</taxon>
        <taxon>Psylloidea</taxon>
        <taxon>Psyllidae</taxon>
        <taxon>Psyllinae</taxon>
        <taxon>Cacopsylla</taxon>
    </lineage>
</organism>
<protein>
    <submittedName>
        <fullName evidence="1">Uncharacterized protein</fullName>
    </submittedName>
</protein>
<sequence length="140" mass="14556">MGGDVTLHAVRITSSIVSSTVLRVMSFSCNRLDLRVDAEQLLLSLLTGEVAATVTPTMLSLGGAITGAGFSNSREEHFISRAGLLASRFGVTTSGVGFVSSGDFSERSGRGLSFSSWGDLTEWSGRGLSVSSSSESTLNS</sequence>
<proteinExistence type="predicted"/>
<accession>A0A8D8QSQ7</accession>
<reference evidence="1" key="1">
    <citation type="submission" date="2021-05" db="EMBL/GenBank/DDBJ databases">
        <authorList>
            <person name="Alioto T."/>
            <person name="Alioto T."/>
            <person name="Gomez Garrido J."/>
        </authorList>
    </citation>
    <scope>NUCLEOTIDE SEQUENCE</scope>
</reference>
<evidence type="ECO:0000313" key="1">
    <source>
        <dbReference type="EMBL" id="CAG6637630.1"/>
    </source>
</evidence>
<name>A0A8D8QSQ7_9HEMI</name>